<dbReference type="EC" id="2.7.13.3" evidence="2"/>
<dbReference type="SMART" id="SM00448">
    <property type="entry name" value="REC"/>
    <property type="match status" value="1"/>
</dbReference>
<evidence type="ECO:0000256" key="2">
    <source>
        <dbReference type="ARBA" id="ARBA00012438"/>
    </source>
</evidence>
<evidence type="ECO:0000259" key="15">
    <source>
        <dbReference type="PROSITE" id="PS50109"/>
    </source>
</evidence>
<dbReference type="InterPro" id="IPR003661">
    <property type="entry name" value="HisK_dim/P_dom"/>
</dbReference>
<feature type="domain" description="Histidine kinase" evidence="15">
    <location>
        <begin position="849"/>
        <end position="1062"/>
    </location>
</feature>
<dbReference type="Proteomes" id="UP000438914">
    <property type="component" value="Unassembled WGS sequence"/>
</dbReference>
<accession>A0A7K0KGD4</accession>
<dbReference type="EMBL" id="VUNG01000016">
    <property type="protein sequence ID" value="MST84510.1"/>
    <property type="molecule type" value="Genomic_DNA"/>
</dbReference>
<keyword evidence="11" id="KW-0804">Transcription</keyword>
<dbReference type="InterPro" id="IPR015943">
    <property type="entry name" value="WD40/YVTN_repeat-like_dom_sf"/>
</dbReference>
<evidence type="ECO:0000256" key="1">
    <source>
        <dbReference type="ARBA" id="ARBA00000085"/>
    </source>
</evidence>
<gene>
    <name evidence="17" type="ORF">FYJ73_07475</name>
</gene>
<evidence type="ECO:0000256" key="5">
    <source>
        <dbReference type="ARBA" id="ARBA00022741"/>
    </source>
</evidence>
<dbReference type="SUPFAM" id="SSF47384">
    <property type="entry name" value="Homodimeric domain of signal transducing histidine kinase"/>
    <property type="match status" value="1"/>
</dbReference>
<dbReference type="PROSITE" id="PS50110">
    <property type="entry name" value="RESPONSE_REGULATORY"/>
    <property type="match status" value="1"/>
</dbReference>
<reference evidence="17 18" key="1">
    <citation type="submission" date="2019-08" db="EMBL/GenBank/DDBJ databases">
        <title>In-depth cultivation of the pig gut microbiome towards novel bacterial diversity and tailored functional studies.</title>
        <authorList>
            <person name="Wylensek D."/>
            <person name="Hitch T.C.A."/>
            <person name="Clavel T."/>
        </authorList>
    </citation>
    <scope>NUCLEOTIDE SEQUENCE [LARGE SCALE GENOMIC DNA]</scope>
    <source>
        <strain evidence="17 18">LKV-178-WT-2A</strain>
    </source>
</reference>
<dbReference type="Pfam" id="PF00512">
    <property type="entry name" value="HisKA"/>
    <property type="match status" value="1"/>
</dbReference>
<dbReference type="GO" id="GO:0043565">
    <property type="term" value="F:sequence-specific DNA binding"/>
    <property type="evidence" value="ECO:0007669"/>
    <property type="project" value="InterPro"/>
</dbReference>
<dbReference type="CDD" id="cd00082">
    <property type="entry name" value="HisKA"/>
    <property type="match status" value="1"/>
</dbReference>
<keyword evidence="7" id="KW-0067">ATP-binding</keyword>
<dbReference type="InterPro" id="IPR003594">
    <property type="entry name" value="HATPase_dom"/>
</dbReference>
<dbReference type="PANTHER" id="PTHR43547:SF2">
    <property type="entry name" value="HYBRID SIGNAL TRANSDUCTION HISTIDINE KINASE C"/>
    <property type="match status" value="1"/>
</dbReference>
<dbReference type="RefSeq" id="WP_154534097.1">
    <property type="nucleotide sequence ID" value="NZ_VUNG01000016.1"/>
</dbReference>
<dbReference type="InterPro" id="IPR011110">
    <property type="entry name" value="Reg_prop"/>
</dbReference>
<comment type="catalytic activity">
    <reaction evidence="1">
        <text>ATP + protein L-histidine = ADP + protein N-phospho-L-histidine.</text>
        <dbReference type="EC" id="2.7.13.3"/>
    </reaction>
</comment>
<keyword evidence="4" id="KW-0808">Transferase</keyword>
<dbReference type="SUPFAM" id="SSF101898">
    <property type="entry name" value="NHL repeat"/>
    <property type="match status" value="1"/>
</dbReference>
<dbReference type="Gene3D" id="3.40.50.2300">
    <property type="match status" value="1"/>
</dbReference>
<name>A0A7K0KGD4_9BACT</name>
<evidence type="ECO:0000256" key="8">
    <source>
        <dbReference type="ARBA" id="ARBA00023012"/>
    </source>
</evidence>
<dbReference type="Pfam" id="PF12833">
    <property type="entry name" value="HTH_18"/>
    <property type="match status" value="1"/>
</dbReference>
<dbReference type="PROSITE" id="PS00041">
    <property type="entry name" value="HTH_ARAC_FAMILY_1"/>
    <property type="match status" value="1"/>
</dbReference>
<evidence type="ECO:0000256" key="4">
    <source>
        <dbReference type="ARBA" id="ARBA00022679"/>
    </source>
</evidence>
<dbReference type="InterPro" id="IPR011006">
    <property type="entry name" value="CheY-like_superfamily"/>
</dbReference>
<proteinExistence type="predicted"/>
<evidence type="ECO:0000259" key="16">
    <source>
        <dbReference type="PROSITE" id="PS50110"/>
    </source>
</evidence>
<evidence type="ECO:0000313" key="17">
    <source>
        <dbReference type="EMBL" id="MST84510.1"/>
    </source>
</evidence>
<dbReference type="PROSITE" id="PS01124">
    <property type="entry name" value="HTH_ARAC_FAMILY_2"/>
    <property type="match status" value="1"/>
</dbReference>
<feature type="transmembrane region" description="Helical" evidence="13">
    <location>
        <begin position="811"/>
        <end position="831"/>
    </location>
</feature>
<dbReference type="SUPFAM" id="SSF46689">
    <property type="entry name" value="Homeodomain-like"/>
    <property type="match status" value="1"/>
</dbReference>
<dbReference type="GO" id="GO:0003700">
    <property type="term" value="F:DNA-binding transcription factor activity"/>
    <property type="evidence" value="ECO:0007669"/>
    <property type="project" value="InterPro"/>
</dbReference>
<organism evidence="17 18">
    <name type="scientific">Hallella mizrahii</name>
    <dbReference type="NCBI Taxonomy" id="2606637"/>
    <lineage>
        <taxon>Bacteria</taxon>
        <taxon>Pseudomonadati</taxon>
        <taxon>Bacteroidota</taxon>
        <taxon>Bacteroidia</taxon>
        <taxon>Bacteroidales</taxon>
        <taxon>Prevotellaceae</taxon>
        <taxon>Hallella</taxon>
    </lineage>
</organism>
<dbReference type="InterPro" id="IPR005467">
    <property type="entry name" value="His_kinase_dom"/>
</dbReference>
<dbReference type="SUPFAM" id="SSF55874">
    <property type="entry name" value="ATPase domain of HSP90 chaperone/DNA topoisomerase II/histidine kinase"/>
    <property type="match status" value="1"/>
</dbReference>
<keyword evidence="13" id="KW-0472">Membrane</keyword>
<keyword evidence="3 12" id="KW-0597">Phosphoprotein</keyword>
<feature type="modified residue" description="4-aspartylphosphate" evidence="12">
    <location>
        <position position="1158"/>
    </location>
</feature>
<dbReference type="Gene3D" id="2.60.40.10">
    <property type="entry name" value="Immunoglobulins"/>
    <property type="match status" value="1"/>
</dbReference>
<dbReference type="GO" id="GO:0005524">
    <property type="term" value="F:ATP binding"/>
    <property type="evidence" value="ECO:0007669"/>
    <property type="project" value="UniProtKB-KW"/>
</dbReference>
<evidence type="ECO:0000256" key="6">
    <source>
        <dbReference type="ARBA" id="ARBA00022777"/>
    </source>
</evidence>
<evidence type="ECO:0000256" key="7">
    <source>
        <dbReference type="ARBA" id="ARBA00022840"/>
    </source>
</evidence>
<dbReference type="Gene3D" id="3.30.565.10">
    <property type="entry name" value="Histidine kinase-like ATPase, C-terminal domain"/>
    <property type="match status" value="1"/>
</dbReference>
<comment type="caution">
    <text evidence="17">The sequence shown here is derived from an EMBL/GenBank/DDBJ whole genome shotgun (WGS) entry which is preliminary data.</text>
</comment>
<evidence type="ECO:0000256" key="13">
    <source>
        <dbReference type="SAM" id="Phobius"/>
    </source>
</evidence>
<dbReference type="InterPro" id="IPR013783">
    <property type="entry name" value="Ig-like_fold"/>
</dbReference>
<dbReference type="FunFam" id="3.30.565.10:FF:000037">
    <property type="entry name" value="Hybrid sensor histidine kinase/response regulator"/>
    <property type="match status" value="1"/>
</dbReference>
<evidence type="ECO:0000259" key="14">
    <source>
        <dbReference type="PROSITE" id="PS01124"/>
    </source>
</evidence>
<dbReference type="SUPFAM" id="SSF52172">
    <property type="entry name" value="CheY-like"/>
    <property type="match status" value="1"/>
</dbReference>
<dbReference type="InterPro" id="IPR018060">
    <property type="entry name" value="HTH_AraC"/>
</dbReference>
<dbReference type="InterPro" id="IPR009057">
    <property type="entry name" value="Homeodomain-like_sf"/>
</dbReference>
<evidence type="ECO:0000256" key="12">
    <source>
        <dbReference type="PROSITE-ProRule" id="PRU00169"/>
    </source>
</evidence>
<dbReference type="Pfam" id="PF07494">
    <property type="entry name" value="Reg_prop"/>
    <property type="match status" value="6"/>
</dbReference>
<dbReference type="InterPro" id="IPR001789">
    <property type="entry name" value="Sig_transdc_resp-reg_receiver"/>
</dbReference>
<dbReference type="PROSITE" id="PS50109">
    <property type="entry name" value="HIS_KIN"/>
    <property type="match status" value="1"/>
</dbReference>
<dbReference type="Gene3D" id="1.10.287.130">
    <property type="match status" value="1"/>
</dbReference>
<dbReference type="Pfam" id="PF02518">
    <property type="entry name" value="HATPase_c"/>
    <property type="match status" value="1"/>
</dbReference>
<dbReference type="InterPro" id="IPR004358">
    <property type="entry name" value="Sig_transdc_His_kin-like_C"/>
</dbReference>
<feature type="transmembrane region" description="Helical" evidence="13">
    <location>
        <begin position="843"/>
        <end position="865"/>
    </location>
</feature>
<dbReference type="CDD" id="cd17574">
    <property type="entry name" value="REC_OmpR"/>
    <property type="match status" value="1"/>
</dbReference>
<keyword evidence="6" id="KW-0418">Kinase</keyword>
<feature type="domain" description="Response regulatory" evidence="16">
    <location>
        <begin position="1110"/>
        <end position="1225"/>
    </location>
</feature>
<dbReference type="CDD" id="cd00075">
    <property type="entry name" value="HATPase"/>
    <property type="match status" value="1"/>
</dbReference>
<dbReference type="Pfam" id="PF00072">
    <property type="entry name" value="Response_reg"/>
    <property type="match status" value="1"/>
</dbReference>
<feature type="domain" description="HTH araC/xylS-type" evidence="14">
    <location>
        <begin position="1260"/>
        <end position="1358"/>
    </location>
</feature>
<dbReference type="Pfam" id="PF07495">
    <property type="entry name" value="Y_Y_Y"/>
    <property type="match status" value="1"/>
</dbReference>
<dbReference type="SMART" id="SM00388">
    <property type="entry name" value="HisKA"/>
    <property type="match status" value="1"/>
</dbReference>
<evidence type="ECO:0000256" key="11">
    <source>
        <dbReference type="ARBA" id="ARBA00023163"/>
    </source>
</evidence>
<keyword evidence="18" id="KW-1185">Reference proteome</keyword>
<dbReference type="InterPro" id="IPR036890">
    <property type="entry name" value="HATPase_C_sf"/>
</dbReference>
<evidence type="ECO:0000313" key="18">
    <source>
        <dbReference type="Proteomes" id="UP000438914"/>
    </source>
</evidence>
<dbReference type="SMART" id="SM00387">
    <property type="entry name" value="HATPase_c"/>
    <property type="match status" value="1"/>
</dbReference>
<keyword evidence="8" id="KW-0902">Two-component regulatory system</keyword>
<dbReference type="PRINTS" id="PR00344">
    <property type="entry name" value="BCTRLSENSOR"/>
</dbReference>
<evidence type="ECO:0000256" key="3">
    <source>
        <dbReference type="ARBA" id="ARBA00022553"/>
    </source>
</evidence>
<protein>
    <recommendedName>
        <fullName evidence="2">histidine kinase</fullName>
        <ecNumber evidence="2">2.7.13.3</ecNumber>
    </recommendedName>
</protein>
<keyword evidence="13" id="KW-1133">Transmembrane helix</keyword>
<keyword evidence="5" id="KW-0547">Nucleotide-binding</keyword>
<dbReference type="GO" id="GO:0000155">
    <property type="term" value="F:phosphorelay sensor kinase activity"/>
    <property type="evidence" value="ECO:0007669"/>
    <property type="project" value="InterPro"/>
</dbReference>
<sequence length="1358" mass="154613">MRTCVNKIRYVGLLMFFLISSLVCMAFPLRSFPPLLLSPSENAFCMMFDHRGVLWIGTNNGLKSYDGYQVRTYRSDAYSPHLLPNNTVRSLAEDKDNRLWVGTRNGLLRLDLRTGAVTTFHLPGEDQRIIYSLYVDPQGQLWVGTDGGLSVFDRKTQRFYTYTNKNSWIVTPEGKRMRMTYYSVKSMVQAPNGDLIIGTWSSDLLRLRRGTHTFLRYPAFNAIHSAYSLCYDHRGRLWVGSWGSGVVRVDNPDNVRHPIVKTYPFTTGNFDIFLSIVEDPVTHNLWAATREGICMLNTNDDLAQWQRITNIDGTSLNYSNSIATDLSGNIWVLTQNNGVIQTTFDRTPFRCYDLDMGQQSFPVNFVSSLYTPDGNTFWLGLNPYGIARFDRQTGTTLFNHDIPGFSNIPAGALSTSFSSIVRRSNGDLWFADNNYGIIVKKAQGDAKVLDMSNTPWMKENFVNTIFESRNHILWIGQRSALSMVLPDGRGFPVTLRQGNRDISNCDIRGISEDRQGNIWLATDNEGIICVVKPDGRHARMTVRQYSPRLGNFAVDDATNCLQDRAGRLWAISNSGGLFLYNAADNRFEAKNRDYHFPGDRILAIAQDSKGNLWLTSDRGLIRLCLDKDNKPTDVNYYTREDGLGDLLFSENSIATFGREIYLGSRQGFIAFDPSTMAKNQPKNYRLIITDIIINDEPWRQMTDSTLRQRISEESPSFTRRVTLPTSVKKISFDFALLSYGNARKNIYSYMLQGYDDDWKYCAGGSHSATYQNLPSGTYHLRVRAAGSNGQWQEMDYRVTVRVLPPWYASSWAYLIYIVLLFAATFATIRWYREHLRTQNRLRMGVVLTNITHELLTPLTVIYATIYKLRSQAPQYEDEYQVIDNNIQRTKRLLTQILEVRKSQAGQLRLKVSRGDLAAFVSNVVEEIRPMAEQKHIGLETSLPEKEKTAWFDSDKLDKILYNLLSNAIKYNRNDGHILLSLDIKEQEAVISVKDNGIGMDKKQLNHLYTRFFDGDYRRQNTGGTGIGLALVHELVTLHHGSIRCKSSRGVGTTFTVIIPINKKAYPQQEIDTSVISKAVDYETMRSLTDDSTPTPGIKQERVVVKANVPTMLIVEDNADLLELMKQALSKHYRVVTAKNGKQAWNVIQKEPLDIVVSDVMMPIMDGIELTRLIKNDQSFWQLPVILLTAKDRQEDENEGYAIGADAYITKPFSFEELTLRADMLIANRQKVWDNARQEAKLRQTEEKTTSVSDPDKAFMVRATQIVMEHIDDTAFDRETFAKEMLVSSSTLYNKVHAITGKTVVEFVNSIRLEEAAKILRAEPTITIVDLAARVGFNTPKYFSRCFRKQFGVLPKGYQ</sequence>
<dbReference type="Gene3D" id="2.130.10.10">
    <property type="entry name" value="YVTN repeat-like/Quinoprotein amine dehydrogenase"/>
    <property type="match status" value="2"/>
</dbReference>
<dbReference type="PANTHER" id="PTHR43547">
    <property type="entry name" value="TWO-COMPONENT HISTIDINE KINASE"/>
    <property type="match status" value="1"/>
</dbReference>
<dbReference type="InterPro" id="IPR036097">
    <property type="entry name" value="HisK_dim/P_sf"/>
</dbReference>
<evidence type="ECO:0000256" key="10">
    <source>
        <dbReference type="ARBA" id="ARBA00023125"/>
    </source>
</evidence>
<evidence type="ECO:0000256" key="9">
    <source>
        <dbReference type="ARBA" id="ARBA00023015"/>
    </source>
</evidence>
<dbReference type="SMART" id="SM00342">
    <property type="entry name" value="HTH_ARAC"/>
    <property type="match status" value="1"/>
</dbReference>
<keyword evidence="10" id="KW-0238">DNA-binding</keyword>
<dbReference type="InterPro" id="IPR018062">
    <property type="entry name" value="HTH_AraC-typ_CS"/>
</dbReference>
<keyword evidence="13" id="KW-0812">Transmembrane</keyword>
<dbReference type="Gene3D" id="1.10.10.60">
    <property type="entry name" value="Homeodomain-like"/>
    <property type="match status" value="1"/>
</dbReference>
<dbReference type="SUPFAM" id="SSF63829">
    <property type="entry name" value="Calcium-dependent phosphotriesterase"/>
    <property type="match status" value="2"/>
</dbReference>
<dbReference type="InterPro" id="IPR011123">
    <property type="entry name" value="Y_Y_Y"/>
</dbReference>
<keyword evidence="9" id="KW-0805">Transcription regulation</keyword>